<proteinExistence type="predicted"/>
<evidence type="ECO:0000259" key="1">
    <source>
        <dbReference type="Pfam" id="PF01590"/>
    </source>
</evidence>
<protein>
    <recommendedName>
        <fullName evidence="1">GAF domain-containing protein</fullName>
    </recommendedName>
</protein>
<organism evidence="2 3">
    <name type="scientific">Sphingomonas cynarae</name>
    <dbReference type="NCBI Taxonomy" id="930197"/>
    <lineage>
        <taxon>Bacteria</taxon>
        <taxon>Pseudomonadati</taxon>
        <taxon>Pseudomonadota</taxon>
        <taxon>Alphaproteobacteria</taxon>
        <taxon>Sphingomonadales</taxon>
        <taxon>Sphingomonadaceae</taxon>
        <taxon>Sphingomonas</taxon>
    </lineage>
</organism>
<dbReference type="InterPro" id="IPR029016">
    <property type="entry name" value="GAF-like_dom_sf"/>
</dbReference>
<dbReference type="PANTHER" id="PTHR43102:SF2">
    <property type="entry name" value="GAF DOMAIN-CONTAINING PROTEIN"/>
    <property type="match status" value="1"/>
</dbReference>
<evidence type="ECO:0000313" key="3">
    <source>
        <dbReference type="Proteomes" id="UP001500523"/>
    </source>
</evidence>
<dbReference type="SUPFAM" id="SSF55781">
    <property type="entry name" value="GAF domain-like"/>
    <property type="match status" value="1"/>
</dbReference>
<gene>
    <name evidence="2" type="ORF">GCM10022268_04680</name>
</gene>
<feature type="domain" description="GAF" evidence="1">
    <location>
        <begin position="61"/>
        <end position="186"/>
    </location>
</feature>
<dbReference type="EMBL" id="BAABBF010000001">
    <property type="protein sequence ID" value="GAA3697264.1"/>
    <property type="molecule type" value="Genomic_DNA"/>
</dbReference>
<reference evidence="3" key="1">
    <citation type="journal article" date="2019" name="Int. J. Syst. Evol. Microbiol.">
        <title>The Global Catalogue of Microorganisms (GCM) 10K type strain sequencing project: providing services to taxonomists for standard genome sequencing and annotation.</title>
        <authorList>
            <consortium name="The Broad Institute Genomics Platform"/>
            <consortium name="The Broad Institute Genome Sequencing Center for Infectious Disease"/>
            <person name="Wu L."/>
            <person name="Ma J."/>
        </authorList>
    </citation>
    <scope>NUCLEOTIDE SEQUENCE [LARGE SCALE GENOMIC DNA]</scope>
    <source>
        <strain evidence="3">JCM 17498</strain>
    </source>
</reference>
<accession>A0ABP7CVV7</accession>
<dbReference type="PANTHER" id="PTHR43102">
    <property type="entry name" value="SLR1143 PROTEIN"/>
    <property type="match status" value="1"/>
</dbReference>
<sequence>MAQAAIAPVRKLLISKPYHRCDSGGIGMLMFKNLFRERRRSGVAHGLSIHDASGEPGFTRFADDAALAFNAPIAALTLIHDDLQSIMASHGFPLDCMARSNSFCTYALDRPGVLECCDPEVDARFAALPGVTGDPWVRYYIGAPLRLLSGIDVGTLCVIDTVRRPPASADQTAYLVGLARQASTALDARLDIWGNAA</sequence>
<dbReference type="Pfam" id="PF01590">
    <property type="entry name" value="GAF"/>
    <property type="match status" value="1"/>
</dbReference>
<comment type="caution">
    <text evidence="2">The sequence shown here is derived from an EMBL/GenBank/DDBJ whole genome shotgun (WGS) entry which is preliminary data.</text>
</comment>
<dbReference type="InterPro" id="IPR003018">
    <property type="entry name" value="GAF"/>
</dbReference>
<name>A0ABP7CVV7_9SPHN</name>
<dbReference type="Proteomes" id="UP001500523">
    <property type="component" value="Unassembled WGS sequence"/>
</dbReference>
<keyword evidence="3" id="KW-1185">Reference proteome</keyword>
<evidence type="ECO:0000313" key="2">
    <source>
        <dbReference type="EMBL" id="GAA3697264.1"/>
    </source>
</evidence>
<dbReference type="Gene3D" id="3.30.450.40">
    <property type="match status" value="1"/>
</dbReference>